<accession>A0A8A3PBK1</accession>
<organism evidence="2 3">
    <name type="scientific">Monilinia vaccinii-corymbosi</name>
    <dbReference type="NCBI Taxonomy" id="61207"/>
    <lineage>
        <taxon>Eukaryota</taxon>
        <taxon>Fungi</taxon>
        <taxon>Dikarya</taxon>
        <taxon>Ascomycota</taxon>
        <taxon>Pezizomycotina</taxon>
        <taxon>Leotiomycetes</taxon>
        <taxon>Helotiales</taxon>
        <taxon>Sclerotiniaceae</taxon>
        <taxon>Monilinia</taxon>
    </lineage>
</organism>
<proteinExistence type="predicted"/>
<reference evidence="2" key="1">
    <citation type="submission" date="2020-10" db="EMBL/GenBank/DDBJ databases">
        <title>Genome Sequence of Monilinia vaccinii-corymbosi Sheds Light on Mummy Berry Disease Infection of Blueberry and Mating Type.</title>
        <authorList>
            <person name="Yow A.G."/>
            <person name="Zhang Y."/>
            <person name="Bansal K."/>
            <person name="Eacker S.M."/>
            <person name="Sullivan S."/>
            <person name="Liachko I."/>
            <person name="Cubeta M.A."/>
            <person name="Rollins J.A."/>
            <person name="Ashrafi H."/>
        </authorList>
    </citation>
    <scope>NUCLEOTIDE SEQUENCE</scope>
    <source>
        <strain evidence="2">RL-1</strain>
    </source>
</reference>
<protein>
    <submittedName>
        <fullName evidence="2">Uncharacterized protein</fullName>
    </submittedName>
</protein>
<feature type="compositionally biased region" description="Polar residues" evidence="1">
    <location>
        <begin position="30"/>
        <end position="47"/>
    </location>
</feature>
<dbReference type="AlphaFoldDB" id="A0A8A3PBK1"/>
<evidence type="ECO:0000313" key="2">
    <source>
        <dbReference type="EMBL" id="QSZ32481.1"/>
    </source>
</evidence>
<sequence length="47" mass="5157">MVENAGGELRLCSMVELDCGCVVADDPNPFSHSIPQQEPHQNSLSDW</sequence>
<evidence type="ECO:0000313" key="3">
    <source>
        <dbReference type="Proteomes" id="UP000672032"/>
    </source>
</evidence>
<dbReference type="EMBL" id="CP063407">
    <property type="protein sequence ID" value="QSZ32481.1"/>
    <property type="molecule type" value="Genomic_DNA"/>
</dbReference>
<dbReference type="Proteomes" id="UP000672032">
    <property type="component" value="Chromosome 3"/>
</dbReference>
<name>A0A8A3PBK1_9HELO</name>
<keyword evidence="3" id="KW-1185">Reference proteome</keyword>
<feature type="region of interest" description="Disordered" evidence="1">
    <location>
        <begin position="28"/>
        <end position="47"/>
    </location>
</feature>
<gene>
    <name evidence="2" type="ORF">DSL72_002055</name>
</gene>
<evidence type="ECO:0000256" key="1">
    <source>
        <dbReference type="SAM" id="MobiDB-lite"/>
    </source>
</evidence>